<evidence type="ECO:0000313" key="5">
    <source>
        <dbReference type="Proteomes" id="UP000006454"/>
    </source>
</evidence>
<accession>Q7P737</accession>
<evidence type="ECO:0000259" key="3">
    <source>
        <dbReference type="Pfam" id="PF00535"/>
    </source>
</evidence>
<sequence length="356" mass="42477">MEKPLVSIIMPVYKVEKFVAKAIESLQNQTYKNFELIAVDDGSPDTSGEICESYAKNDERIHVIHKENGGAPSARNLALKQIKGKYVYFMDSDDWCESEMLTDMVKLAEENQVELVITGFFIDTYYSDNEYGTQFISCDDRVYNEQLEFRKNAYKYFDNNLLYTPWNKLFLSSRIKDLSLTFKNTIMDDFPFVLDYIKDVKKVAITSKMYYHFLRARSDSETQKYRPTLYEKRQEEHEWLKNLYEYWSLNEEKNVKEFLSRRYLERLIECVENATNPKANFLKKHQKLKIKEMVCLPEVKEMTKLAKPNTLILRLMFIPLKLQSVNWVYFQSKFITYVRTHNVKLFTLLKNKRKKK</sequence>
<dbReference type="InterPro" id="IPR001173">
    <property type="entry name" value="Glyco_trans_2-like"/>
</dbReference>
<dbReference type="AlphaFoldDB" id="Q7P737"/>
<dbReference type="EC" id="2.4.-.-" evidence="4"/>
<dbReference type="Gene3D" id="3.90.550.10">
    <property type="entry name" value="Spore Coat Polysaccharide Biosynthesis Protein SpsA, Chain A"/>
    <property type="match status" value="1"/>
</dbReference>
<evidence type="ECO:0000256" key="1">
    <source>
        <dbReference type="ARBA" id="ARBA00022676"/>
    </source>
</evidence>
<dbReference type="GO" id="GO:0016757">
    <property type="term" value="F:glycosyltransferase activity"/>
    <property type="evidence" value="ECO:0007669"/>
    <property type="project" value="UniProtKB-KW"/>
</dbReference>
<dbReference type="PANTHER" id="PTHR22916">
    <property type="entry name" value="GLYCOSYLTRANSFERASE"/>
    <property type="match status" value="1"/>
</dbReference>
<name>Q7P737_FUSVC</name>
<dbReference type="EMBL" id="AABF01000022">
    <property type="protein sequence ID" value="EAA24626.1"/>
    <property type="molecule type" value="Genomic_DNA"/>
</dbReference>
<dbReference type="Pfam" id="PF00535">
    <property type="entry name" value="Glycos_transf_2"/>
    <property type="match status" value="1"/>
</dbReference>
<dbReference type="InterPro" id="IPR029044">
    <property type="entry name" value="Nucleotide-diphossugar_trans"/>
</dbReference>
<evidence type="ECO:0000256" key="2">
    <source>
        <dbReference type="ARBA" id="ARBA00022679"/>
    </source>
</evidence>
<gene>
    <name evidence="4" type="ORF">FNV1762</name>
</gene>
<reference evidence="4 5" key="1">
    <citation type="journal article" date="2003" name="Genome Res.">
        <title>Genome analysis of F. nucleatum sub spp vincentii and its comparison with the genome of F. nucleatum ATCC 25586.</title>
        <authorList>
            <person name="Kapatral V."/>
            <person name="Ivanova N."/>
            <person name="Anderson I."/>
            <person name="Reznik G."/>
            <person name="Bhattacharyya A."/>
            <person name="Gardner W.L."/>
            <person name="Mikhailova N."/>
            <person name="Lapidus A."/>
            <person name="Larsen N."/>
            <person name="D'Souza M."/>
            <person name="Walunas T."/>
            <person name="Haselkorn R."/>
            <person name="Overbeek R."/>
            <person name="Kyrpides N."/>
        </authorList>
    </citation>
    <scope>NUCLEOTIDE SEQUENCE [LARGE SCALE GENOMIC DNA]</scope>
    <source>
        <strain evidence="4 5">ATCC 49256</strain>
    </source>
</reference>
<comment type="caution">
    <text evidence="4">The sequence shown here is derived from an EMBL/GenBank/DDBJ whole genome shotgun (WGS) entry which is preliminary data.</text>
</comment>
<dbReference type="SUPFAM" id="SSF53448">
    <property type="entry name" value="Nucleotide-diphospho-sugar transferases"/>
    <property type="match status" value="1"/>
</dbReference>
<dbReference type="PANTHER" id="PTHR22916:SF51">
    <property type="entry name" value="GLYCOSYLTRANSFERASE EPSH-RELATED"/>
    <property type="match status" value="1"/>
</dbReference>
<dbReference type="Proteomes" id="UP000006454">
    <property type="component" value="Unassembled WGS sequence"/>
</dbReference>
<feature type="domain" description="Glycosyltransferase 2-like" evidence="3">
    <location>
        <begin position="7"/>
        <end position="170"/>
    </location>
</feature>
<protein>
    <submittedName>
        <fullName evidence="4">Glycosyltransferase involved in cell wall biogenesis</fullName>
        <ecNumber evidence="4">2.4.-.-</ecNumber>
    </submittedName>
</protein>
<proteinExistence type="predicted"/>
<evidence type="ECO:0000313" key="4">
    <source>
        <dbReference type="EMBL" id="EAA24626.1"/>
    </source>
</evidence>
<organism evidence="4 5">
    <name type="scientific">Fusobacterium vincentii ATCC 49256</name>
    <dbReference type="NCBI Taxonomy" id="209882"/>
    <lineage>
        <taxon>Bacteria</taxon>
        <taxon>Fusobacteriati</taxon>
        <taxon>Fusobacteriota</taxon>
        <taxon>Fusobacteriia</taxon>
        <taxon>Fusobacteriales</taxon>
        <taxon>Fusobacteriaceae</taxon>
        <taxon>Fusobacterium</taxon>
    </lineage>
</organism>
<keyword evidence="1 4" id="KW-0328">Glycosyltransferase</keyword>
<dbReference type="CDD" id="cd00761">
    <property type="entry name" value="Glyco_tranf_GTA_type"/>
    <property type="match status" value="1"/>
</dbReference>
<keyword evidence="2 4" id="KW-0808">Transferase</keyword>